<dbReference type="EMBL" id="MCBS01023624">
    <property type="protein sequence ID" value="RKF75069.1"/>
    <property type="molecule type" value="Genomic_DNA"/>
</dbReference>
<gene>
    <name evidence="1" type="ORF">GcM1_236092</name>
</gene>
<name>A0A420IKJ5_9PEZI</name>
<protein>
    <submittedName>
        <fullName evidence="1">Uncharacterized protein</fullName>
    </submittedName>
</protein>
<dbReference type="AlphaFoldDB" id="A0A420IKJ5"/>
<organism evidence="1 2">
    <name type="scientific">Golovinomyces cichoracearum</name>
    <dbReference type="NCBI Taxonomy" id="62708"/>
    <lineage>
        <taxon>Eukaryota</taxon>
        <taxon>Fungi</taxon>
        <taxon>Dikarya</taxon>
        <taxon>Ascomycota</taxon>
        <taxon>Pezizomycotina</taxon>
        <taxon>Leotiomycetes</taxon>
        <taxon>Erysiphales</taxon>
        <taxon>Erysiphaceae</taxon>
        <taxon>Golovinomyces</taxon>
    </lineage>
</organism>
<sequence>ENYQLGFKYFSNQIFAFKDFRFFIVYGLVVKLKISAGQYYTLFKGQRHLCLKDTLDLKYLDILYNEILIKANDILDLAYPELIDEYPEGFVIDFFSLNALNSDGYNKYIKNVSQLSLIKDNFRVKSIKRSFAFFGGYSSGIRIIDGFNTNIFEGKYLANLH</sequence>
<feature type="non-terminal residue" evidence="1">
    <location>
        <position position="1"/>
    </location>
</feature>
<evidence type="ECO:0000313" key="2">
    <source>
        <dbReference type="Proteomes" id="UP000285326"/>
    </source>
</evidence>
<comment type="caution">
    <text evidence="1">The sequence shown here is derived from an EMBL/GenBank/DDBJ whole genome shotgun (WGS) entry which is preliminary data.</text>
</comment>
<reference evidence="1 2" key="1">
    <citation type="journal article" date="2018" name="BMC Genomics">
        <title>Comparative genome analyses reveal sequence features reflecting distinct modes of host-adaptation between dicot and monocot powdery mildew.</title>
        <authorList>
            <person name="Wu Y."/>
            <person name="Ma X."/>
            <person name="Pan Z."/>
            <person name="Kale S.D."/>
            <person name="Song Y."/>
            <person name="King H."/>
            <person name="Zhang Q."/>
            <person name="Presley C."/>
            <person name="Deng X."/>
            <person name="Wei C.I."/>
            <person name="Xiao S."/>
        </authorList>
    </citation>
    <scope>NUCLEOTIDE SEQUENCE [LARGE SCALE GENOMIC DNA]</scope>
    <source>
        <strain evidence="1">UMSG1</strain>
    </source>
</reference>
<proteinExistence type="predicted"/>
<evidence type="ECO:0000313" key="1">
    <source>
        <dbReference type="EMBL" id="RKF75069.1"/>
    </source>
</evidence>
<dbReference type="Proteomes" id="UP000285326">
    <property type="component" value="Unassembled WGS sequence"/>
</dbReference>
<accession>A0A420IKJ5</accession>